<comment type="cofactor">
    <cofactor evidence="1">
        <name>Mg(2+)</name>
        <dbReference type="ChEBI" id="CHEBI:18420"/>
    </cofactor>
</comment>
<feature type="region of interest" description="Disordered" evidence="13">
    <location>
        <begin position="466"/>
        <end position="495"/>
    </location>
</feature>
<evidence type="ECO:0000256" key="13">
    <source>
        <dbReference type="SAM" id="MobiDB-lite"/>
    </source>
</evidence>
<dbReference type="AlphaFoldDB" id="A0A9P6HPR8"/>
<keyword evidence="9" id="KW-0694">RNA-binding</keyword>
<dbReference type="GO" id="GO:0001510">
    <property type="term" value="P:RNA methylation"/>
    <property type="evidence" value="ECO:0007669"/>
    <property type="project" value="InterPro"/>
</dbReference>
<dbReference type="GO" id="GO:0005634">
    <property type="term" value="C:nucleus"/>
    <property type="evidence" value="ECO:0007669"/>
    <property type="project" value="TreeGrafter"/>
</dbReference>
<dbReference type="PANTHER" id="PTHR21404">
    <property type="entry name" value="HEN1"/>
    <property type="match status" value="1"/>
</dbReference>
<dbReference type="PANTHER" id="PTHR21404:SF3">
    <property type="entry name" value="SMALL RNA 2'-O-METHYLTRANSFERASE"/>
    <property type="match status" value="1"/>
</dbReference>
<dbReference type="GO" id="GO:0046872">
    <property type="term" value="F:metal ion binding"/>
    <property type="evidence" value="ECO:0007669"/>
    <property type="project" value="UniProtKB-KW"/>
</dbReference>
<keyword evidence="4" id="KW-0489">Methyltransferase</keyword>
<dbReference type="GO" id="GO:0005737">
    <property type="term" value="C:cytoplasm"/>
    <property type="evidence" value="ECO:0007669"/>
    <property type="project" value="TreeGrafter"/>
</dbReference>
<evidence type="ECO:0000256" key="11">
    <source>
        <dbReference type="ARBA" id="ARBA00035025"/>
    </source>
</evidence>
<evidence type="ECO:0000256" key="5">
    <source>
        <dbReference type="ARBA" id="ARBA00022679"/>
    </source>
</evidence>
<dbReference type="InterPro" id="IPR029063">
    <property type="entry name" value="SAM-dependent_MTases_sf"/>
</dbReference>
<sequence length="495" mass="55970">MSVTFFPPLFEQRQMWVLGVLRRENVKAVLDVGCGEGSLLIALCNPAPWLATPDRDSAERFKILRVSHLHGLDISSHDLQNTIVSTSPPSESSREYAYYSRAIRWEPLQVQIWKGSLASVNKAFIGVESIVSTEVIEHLHDEELSKFAPILLGVYHPRLLLITTPSYTFNARFTAPKDGSQSMPSDEDSKVRDGGFLDPTRRSKRVFRHPDHKFEWTIREFEEWCTNTAQKWGYTVHTGGIGKPMEEDGWGRDSELGYATQTAVFTRLDGAKHERLRAENAREYLQGSRRGVELLATHYHVPHPAVTSPPQSNEMILELIKEEIDRGEDNKILLRYLWIEERICCACSGRIGMLIGAINAAENVVRLHITDPGALEDWVVELIGSSKRRKENLWEDRQDDDADTYNGVPDQETEDQLEELEDIERENNDLREDVSMEPEEAIAPSGWRAWGVDSSNSGNWGFRADESSHGGWGAVNHCTGDGGWGREDVGSSWEV</sequence>
<dbReference type="Proteomes" id="UP000736335">
    <property type="component" value="Unassembled WGS sequence"/>
</dbReference>
<protein>
    <recommendedName>
        <fullName evidence="3">Small RNA 2'-O-methyltransferase</fullName>
        <ecNumber evidence="11">2.1.1.386</ecNumber>
    </recommendedName>
</protein>
<feature type="region of interest" description="Disordered" evidence="13">
    <location>
        <begin position="176"/>
        <end position="195"/>
    </location>
</feature>
<comment type="similarity">
    <text evidence="2">Belongs to the methyltransferase superfamily. HEN1 family.</text>
</comment>
<evidence type="ECO:0000256" key="12">
    <source>
        <dbReference type="ARBA" id="ARBA00048418"/>
    </source>
</evidence>
<keyword evidence="15" id="KW-1185">Reference proteome</keyword>
<comment type="caution">
    <text evidence="14">The sequence shown here is derived from an EMBL/GenBank/DDBJ whole genome shotgun (WGS) entry which is preliminary data.</text>
</comment>
<evidence type="ECO:0000256" key="4">
    <source>
        <dbReference type="ARBA" id="ARBA00022603"/>
    </source>
</evidence>
<gene>
    <name evidence="14" type="ORF">BJ322DRAFT_1027739</name>
</gene>
<keyword evidence="7" id="KW-0479">Metal-binding</keyword>
<evidence type="ECO:0000313" key="15">
    <source>
        <dbReference type="Proteomes" id="UP000736335"/>
    </source>
</evidence>
<comment type="catalytic activity">
    <reaction evidence="12">
        <text>small RNA 3'-end nucleotide + S-adenosyl-L-methionine = small RNA 3'-end 2'-O-methylnucleotide + S-adenosyl-L-homocysteine + H(+)</text>
        <dbReference type="Rhea" id="RHEA:37887"/>
        <dbReference type="Rhea" id="RHEA-COMP:10415"/>
        <dbReference type="Rhea" id="RHEA-COMP:10416"/>
        <dbReference type="ChEBI" id="CHEBI:15378"/>
        <dbReference type="ChEBI" id="CHEBI:57856"/>
        <dbReference type="ChEBI" id="CHEBI:59789"/>
        <dbReference type="ChEBI" id="CHEBI:74896"/>
        <dbReference type="ChEBI" id="CHEBI:74898"/>
        <dbReference type="EC" id="2.1.1.386"/>
    </reaction>
</comment>
<keyword evidence="5" id="KW-0808">Transferase</keyword>
<reference evidence="14" key="2">
    <citation type="submission" date="2020-11" db="EMBL/GenBank/DDBJ databases">
        <authorList>
            <consortium name="DOE Joint Genome Institute"/>
            <person name="Kuo A."/>
            <person name="Miyauchi S."/>
            <person name="Kiss E."/>
            <person name="Drula E."/>
            <person name="Kohler A."/>
            <person name="Sanchez-Garcia M."/>
            <person name="Andreopoulos B."/>
            <person name="Barry K.W."/>
            <person name="Bonito G."/>
            <person name="Buee M."/>
            <person name="Carver A."/>
            <person name="Chen C."/>
            <person name="Cichocki N."/>
            <person name="Clum A."/>
            <person name="Culley D."/>
            <person name="Crous P.W."/>
            <person name="Fauchery L."/>
            <person name="Girlanda M."/>
            <person name="Hayes R."/>
            <person name="Keri Z."/>
            <person name="Labutti K."/>
            <person name="Lipzen A."/>
            <person name="Lombard V."/>
            <person name="Magnuson J."/>
            <person name="Maillard F."/>
            <person name="Morin E."/>
            <person name="Murat C."/>
            <person name="Nolan M."/>
            <person name="Ohm R."/>
            <person name="Pangilinan J."/>
            <person name="Pereira M."/>
            <person name="Perotto S."/>
            <person name="Peter M."/>
            <person name="Riley R."/>
            <person name="Sitrit Y."/>
            <person name="Stielow B."/>
            <person name="Szollosi G."/>
            <person name="Zifcakova L."/>
            <person name="Stursova M."/>
            <person name="Spatafora J.W."/>
            <person name="Tedersoo L."/>
            <person name="Vaario L.-M."/>
            <person name="Yamada A."/>
            <person name="Yan M."/>
            <person name="Wang P."/>
            <person name="Xu J."/>
            <person name="Bruns T."/>
            <person name="Baldrian P."/>
            <person name="Vilgalys R."/>
            <person name="Henrissat B."/>
            <person name="Grigoriev I.V."/>
            <person name="Hibbett D."/>
            <person name="Nagy L.G."/>
            <person name="Martin F.M."/>
        </authorList>
    </citation>
    <scope>NUCLEOTIDE SEQUENCE</scope>
    <source>
        <strain evidence="14">UH-Tt-Lm1</strain>
    </source>
</reference>
<dbReference type="EMBL" id="WIUZ02000001">
    <property type="protein sequence ID" value="KAF9792200.1"/>
    <property type="molecule type" value="Genomic_DNA"/>
</dbReference>
<name>A0A9P6HPR8_9AGAM</name>
<evidence type="ECO:0000313" key="14">
    <source>
        <dbReference type="EMBL" id="KAF9792200.1"/>
    </source>
</evidence>
<keyword evidence="8" id="KW-0460">Magnesium</keyword>
<evidence type="ECO:0000256" key="10">
    <source>
        <dbReference type="ARBA" id="ARBA00023158"/>
    </source>
</evidence>
<evidence type="ECO:0000256" key="3">
    <source>
        <dbReference type="ARBA" id="ARBA00021330"/>
    </source>
</evidence>
<dbReference type="GO" id="GO:0030422">
    <property type="term" value="P:siRNA processing"/>
    <property type="evidence" value="ECO:0007669"/>
    <property type="project" value="TreeGrafter"/>
</dbReference>
<evidence type="ECO:0000256" key="2">
    <source>
        <dbReference type="ARBA" id="ARBA00009026"/>
    </source>
</evidence>
<dbReference type="SUPFAM" id="SSF53335">
    <property type="entry name" value="S-adenosyl-L-methionine-dependent methyltransferases"/>
    <property type="match status" value="1"/>
</dbReference>
<dbReference type="Gene3D" id="3.40.50.150">
    <property type="entry name" value="Vaccinia Virus protein VP39"/>
    <property type="match status" value="1"/>
</dbReference>
<evidence type="ECO:0000256" key="7">
    <source>
        <dbReference type="ARBA" id="ARBA00022723"/>
    </source>
</evidence>
<feature type="region of interest" description="Disordered" evidence="13">
    <location>
        <begin position="393"/>
        <end position="419"/>
    </location>
</feature>
<keyword evidence="6" id="KW-0949">S-adenosyl-L-methionine</keyword>
<dbReference type="GO" id="GO:0003723">
    <property type="term" value="F:RNA binding"/>
    <property type="evidence" value="ECO:0007669"/>
    <property type="project" value="UniProtKB-KW"/>
</dbReference>
<dbReference type="InterPro" id="IPR026610">
    <property type="entry name" value="Hen1"/>
</dbReference>
<accession>A0A9P6HPR8</accession>
<dbReference type="EC" id="2.1.1.386" evidence="11"/>
<evidence type="ECO:0000256" key="6">
    <source>
        <dbReference type="ARBA" id="ARBA00022691"/>
    </source>
</evidence>
<dbReference type="OrthoDB" id="2154311at2759"/>
<evidence type="ECO:0000256" key="8">
    <source>
        <dbReference type="ARBA" id="ARBA00022842"/>
    </source>
</evidence>
<proteinExistence type="inferred from homology"/>
<evidence type="ECO:0000256" key="9">
    <source>
        <dbReference type="ARBA" id="ARBA00022884"/>
    </source>
</evidence>
<evidence type="ECO:0000256" key="1">
    <source>
        <dbReference type="ARBA" id="ARBA00001946"/>
    </source>
</evidence>
<organism evidence="14 15">
    <name type="scientific">Thelephora terrestris</name>
    <dbReference type="NCBI Taxonomy" id="56493"/>
    <lineage>
        <taxon>Eukaryota</taxon>
        <taxon>Fungi</taxon>
        <taxon>Dikarya</taxon>
        <taxon>Basidiomycota</taxon>
        <taxon>Agaricomycotina</taxon>
        <taxon>Agaricomycetes</taxon>
        <taxon>Thelephorales</taxon>
        <taxon>Thelephoraceae</taxon>
        <taxon>Thelephora</taxon>
    </lineage>
</organism>
<reference evidence="14" key="1">
    <citation type="journal article" date="2020" name="Nat. Commun.">
        <title>Large-scale genome sequencing of mycorrhizal fungi provides insights into the early evolution of symbiotic traits.</title>
        <authorList>
            <person name="Miyauchi S."/>
            <person name="Kiss E."/>
            <person name="Kuo A."/>
            <person name="Drula E."/>
            <person name="Kohler A."/>
            <person name="Sanchez-Garcia M."/>
            <person name="Morin E."/>
            <person name="Andreopoulos B."/>
            <person name="Barry K.W."/>
            <person name="Bonito G."/>
            <person name="Buee M."/>
            <person name="Carver A."/>
            <person name="Chen C."/>
            <person name="Cichocki N."/>
            <person name="Clum A."/>
            <person name="Culley D."/>
            <person name="Crous P.W."/>
            <person name="Fauchery L."/>
            <person name="Girlanda M."/>
            <person name="Hayes R.D."/>
            <person name="Keri Z."/>
            <person name="LaButti K."/>
            <person name="Lipzen A."/>
            <person name="Lombard V."/>
            <person name="Magnuson J."/>
            <person name="Maillard F."/>
            <person name="Murat C."/>
            <person name="Nolan M."/>
            <person name="Ohm R.A."/>
            <person name="Pangilinan J."/>
            <person name="Pereira M.F."/>
            <person name="Perotto S."/>
            <person name="Peter M."/>
            <person name="Pfister S."/>
            <person name="Riley R."/>
            <person name="Sitrit Y."/>
            <person name="Stielow J.B."/>
            <person name="Szollosi G."/>
            <person name="Zifcakova L."/>
            <person name="Stursova M."/>
            <person name="Spatafora J.W."/>
            <person name="Tedersoo L."/>
            <person name="Vaario L.M."/>
            <person name="Yamada A."/>
            <person name="Yan M."/>
            <person name="Wang P."/>
            <person name="Xu J."/>
            <person name="Bruns T."/>
            <person name="Baldrian P."/>
            <person name="Vilgalys R."/>
            <person name="Dunand C."/>
            <person name="Henrissat B."/>
            <person name="Grigoriev I.V."/>
            <person name="Hibbett D."/>
            <person name="Nagy L.G."/>
            <person name="Martin F.M."/>
        </authorList>
    </citation>
    <scope>NUCLEOTIDE SEQUENCE</scope>
    <source>
        <strain evidence="14">UH-Tt-Lm1</strain>
    </source>
</reference>
<dbReference type="GO" id="GO:0090486">
    <property type="term" value="F:small RNA 2'-O-methyltransferase activity"/>
    <property type="evidence" value="ECO:0007669"/>
    <property type="project" value="UniProtKB-EC"/>
</dbReference>
<keyword evidence="10" id="KW-0943">RNA-mediated gene silencing</keyword>